<evidence type="ECO:0000313" key="3">
    <source>
        <dbReference type="Proteomes" id="UP000054560"/>
    </source>
</evidence>
<feature type="non-terminal residue" evidence="2">
    <location>
        <position position="150"/>
    </location>
</feature>
<dbReference type="EMBL" id="KQ249132">
    <property type="protein sequence ID" value="KNC71281.1"/>
    <property type="molecule type" value="Genomic_DNA"/>
</dbReference>
<dbReference type="RefSeq" id="XP_014145183.1">
    <property type="nucleotide sequence ID" value="XM_014289708.1"/>
</dbReference>
<proteinExistence type="predicted"/>
<dbReference type="Proteomes" id="UP000054560">
    <property type="component" value="Unassembled WGS sequence"/>
</dbReference>
<dbReference type="GeneID" id="25916685"/>
<gene>
    <name evidence="2" type="ORF">SARC_16181</name>
</gene>
<name>A0A0L0F3T7_9EUKA</name>
<reference evidence="2 3" key="1">
    <citation type="submission" date="2011-02" db="EMBL/GenBank/DDBJ databases">
        <title>The Genome Sequence of Sphaeroforma arctica JP610.</title>
        <authorList>
            <consortium name="The Broad Institute Genome Sequencing Platform"/>
            <person name="Russ C."/>
            <person name="Cuomo C."/>
            <person name="Young S.K."/>
            <person name="Zeng Q."/>
            <person name="Gargeya S."/>
            <person name="Alvarado L."/>
            <person name="Berlin A."/>
            <person name="Chapman S.B."/>
            <person name="Chen Z."/>
            <person name="Freedman E."/>
            <person name="Gellesch M."/>
            <person name="Goldberg J."/>
            <person name="Griggs A."/>
            <person name="Gujja S."/>
            <person name="Heilman E."/>
            <person name="Heiman D."/>
            <person name="Howarth C."/>
            <person name="Mehta T."/>
            <person name="Neiman D."/>
            <person name="Pearson M."/>
            <person name="Roberts A."/>
            <person name="Saif S."/>
            <person name="Shea T."/>
            <person name="Shenoy N."/>
            <person name="Sisk P."/>
            <person name="Stolte C."/>
            <person name="Sykes S."/>
            <person name="White J."/>
            <person name="Yandava C."/>
            <person name="Burger G."/>
            <person name="Gray M.W."/>
            <person name="Holland P.W.H."/>
            <person name="King N."/>
            <person name="Lang F.B.F."/>
            <person name="Roger A.J."/>
            <person name="Ruiz-Trillo I."/>
            <person name="Haas B."/>
            <person name="Nusbaum C."/>
            <person name="Birren B."/>
        </authorList>
    </citation>
    <scope>NUCLEOTIDE SEQUENCE [LARGE SCALE GENOMIC DNA]</scope>
    <source>
        <strain evidence="2 3">JP610</strain>
    </source>
</reference>
<feature type="region of interest" description="Disordered" evidence="1">
    <location>
        <begin position="33"/>
        <end position="56"/>
    </location>
</feature>
<sequence>MRNTTRHKRKRDELFHTYHEVCSLETFLKTQTIPKKASKRQETPTNSNGLVSEEHESDHMSVANLLTVTDSDEYLVLLRDAVVAVPHGVPAVESVVKGFSQHSSQADVVHRLISTLFQDPALVRFPSDHVLTCGYRAARSQSNHGVRNIQ</sequence>
<evidence type="ECO:0000313" key="2">
    <source>
        <dbReference type="EMBL" id="KNC71281.1"/>
    </source>
</evidence>
<dbReference type="AlphaFoldDB" id="A0A0L0F3T7"/>
<evidence type="ECO:0000256" key="1">
    <source>
        <dbReference type="SAM" id="MobiDB-lite"/>
    </source>
</evidence>
<keyword evidence="3" id="KW-1185">Reference proteome</keyword>
<protein>
    <submittedName>
        <fullName evidence="2">Uncharacterized protein</fullName>
    </submittedName>
</protein>
<organism evidence="2 3">
    <name type="scientific">Sphaeroforma arctica JP610</name>
    <dbReference type="NCBI Taxonomy" id="667725"/>
    <lineage>
        <taxon>Eukaryota</taxon>
        <taxon>Ichthyosporea</taxon>
        <taxon>Ichthyophonida</taxon>
        <taxon>Sphaeroforma</taxon>
    </lineage>
</organism>
<accession>A0A0L0F3T7</accession>